<accession>A0AA38R6F4</accession>
<dbReference type="EC" id="4.3.2.9" evidence="1"/>
<evidence type="ECO:0000256" key="2">
    <source>
        <dbReference type="ARBA" id="ARBA00023239"/>
    </source>
</evidence>
<keyword evidence="6" id="KW-0472">Membrane</keyword>
<evidence type="ECO:0000313" key="7">
    <source>
        <dbReference type="EMBL" id="KAJ9137399.1"/>
    </source>
</evidence>
<dbReference type="InterPro" id="IPR017939">
    <property type="entry name" value="G-Glutamylcylcotransferase"/>
</dbReference>
<feature type="transmembrane region" description="Helical" evidence="6">
    <location>
        <begin position="342"/>
        <end position="360"/>
    </location>
</feature>
<feature type="compositionally biased region" description="Acidic residues" evidence="5">
    <location>
        <begin position="255"/>
        <end position="272"/>
    </location>
</feature>
<dbReference type="Proteomes" id="UP001174691">
    <property type="component" value="Unassembled WGS sequence"/>
</dbReference>
<keyword evidence="6" id="KW-0812">Transmembrane</keyword>
<protein>
    <recommendedName>
        <fullName evidence="1">gamma-glutamylcyclotransferase</fullName>
        <ecNumber evidence="1">4.3.2.9</ecNumber>
    </recommendedName>
</protein>
<evidence type="ECO:0000256" key="4">
    <source>
        <dbReference type="PIRSR" id="PIRSR617939-2"/>
    </source>
</evidence>
<feature type="transmembrane region" description="Helical" evidence="6">
    <location>
        <begin position="372"/>
        <end position="391"/>
    </location>
</feature>
<feature type="binding site" evidence="4">
    <location>
        <begin position="81"/>
        <end position="86"/>
    </location>
    <ligand>
        <name>substrate</name>
    </ligand>
</feature>
<evidence type="ECO:0000256" key="3">
    <source>
        <dbReference type="PIRSR" id="PIRSR617939-1"/>
    </source>
</evidence>
<evidence type="ECO:0000256" key="1">
    <source>
        <dbReference type="ARBA" id="ARBA00012346"/>
    </source>
</evidence>
<dbReference type="GO" id="GO:0003839">
    <property type="term" value="F:gamma-glutamylcyclotransferase activity"/>
    <property type="evidence" value="ECO:0007669"/>
    <property type="project" value="UniProtKB-EC"/>
</dbReference>
<feature type="compositionally biased region" description="Pro residues" evidence="5">
    <location>
        <begin position="139"/>
        <end position="156"/>
    </location>
</feature>
<dbReference type="Gene3D" id="3.10.490.10">
    <property type="entry name" value="Gamma-glutamyl cyclotransferase-like"/>
    <property type="match status" value="1"/>
</dbReference>
<gene>
    <name evidence="7" type="ORF">NKR19_g8222</name>
</gene>
<feature type="region of interest" description="Disordered" evidence="5">
    <location>
        <begin position="243"/>
        <end position="275"/>
    </location>
</feature>
<evidence type="ECO:0000313" key="8">
    <source>
        <dbReference type="Proteomes" id="UP001174691"/>
    </source>
</evidence>
<dbReference type="AlphaFoldDB" id="A0AA38R6F4"/>
<dbReference type="PANTHER" id="PTHR12935:SF0">
    <property type="entry name" value="GAMMA-GLUTAMYLCYCLOTRANSFERASE"/>
    <property type="match status" value="1"/>
</dbReference>
<keyword evidence="8" id="KW-1185">Reference proteome</keyword>
<sequence>MSDPQASAGPCRSRVIFDRIRAAAAPATALLQSSTYGPISSVPRTSADRLTQTDVCPSVFPDEPIPASALPAAVAPKTVLYLAYGSNLCAQTFRGQRGIRPLSQINVSAPSLRLVFDLPGLPYVEPCFANTAPRKIPKLPDPPKLPPDLPHPPINPPSTDSSRDEEGNIKTLPGDPIWDKGLVGVVYEVTPEDFAKIVATEGGGASYADILVPCLPLPPRMSVPEKPGWPELPKMFVAHTLYAPRLPGPGKPGNGEDDGEGDGGDGGDDDDDGKWKMPGWMRRWARRLVLPVRRPDQDYAQPSARYLRLIRDGAREHELPEEYQRYLWELQPYTITAMRQRVGMVIMILLFGPLFLLVGLGGKLFADETGRVPRWLAVYMTVVLNLVWITYDSTIKPVFGDGERTQKKNRHDNGRRRPLWLRRGCAGVDEEMS</sequence>
<keyword evidence="6" id="KW-1133">Transmembrane helix</keyword>
<feature type="binding site" evidence="4">
    <location>
        <position position="306"/>
    </location>
    <ligand>
        <name>substrate</name>
    </ligand>
</feature>
<evidence type="ECO:0000256" key="6">
    <source>
        <dbReference type="SAM" id="Phobius"/>
    </source>
</evidence>
<evidence type="ECO:0000256" key="5">
    <source>
        <dbReference type="SAM" id="MobiDB-lite"/>
    </source>
</evidence>
<comment type="caution">
    <text evidence="7">The sequence shown here is derived from an EMBL/GenBank/DDBJ whole genome shotgun (WGS) entry which is preliminary data.</text>
</comment>
<feature type="active site" description="Proton acceptor" evidence="3">
    <location>
        <position position="201"/>
    </location>
</feature>
<keyword evidence="2" id="KW-0456">Lyase</keyword>
<dbReference type="PANTHER" id="PTHR12935">
    <property type="entry name" value="GAMMA-GLUTAMYLCYCLOTRANSFERASE"/>
    <property type="match status" value="1"/>
</dbReference>
<name>A0AA38R6F4_9PEZI</name>
<reference evidence="7" key="1">
    <citation type="submission" date="2022-07" db="EMBL/GenBank/DDBJ databases">
        <title>Fungi with potential for degradation of polypropylene.</title>
        <authorList>
            <person name="Gostincar C."/>
        </authorList>
    </citation>
    <scope>NUCLEOTIDE SEQUENCE</scope>
    <source>
        <strain evidence="7">EXF-13287</strain>
    </source>
</reference>
<proteinExistence type="predicted"/>
<feature type="region of interest" description="Disordered" evidence="5">
    <location>
        <begin position="134"/>
        <end position="174"/>
    </location>
</feature>
<dbReference type="EMBL" id="JANBVN010000160">
    <property type="protein sequence ID" value="KAJ9137399.1"/>
    <property type="molecule type" value="Genomic_DNA"/>
</dbReference>
<organism evidence="7 8">
    <name type="scientific">Coniochaeta hoffmannii</name>
    <dbReference type="NCBI Taxonomy" id="91930"/>
    <lineage>
        <taxon>Eukaryota</taxon>
        <taxon>Fungi</taxon>
        <taxon>Dikarya</taxon>
        <taxon>Ascomycota</taxon>
        <taxon>Pezizomycotina</taxon>
        <taxon>Sordariomycetes</taxon>
        <taxon>Sordariomycetidae</taxon>
        <taxon>Coniochaetales</taxon>
        <taxon>Coniochaetaceae</taxon>
        <taxon>Coniochaeta</taxon>
    </lineage>
</organism>